<dbReference type="SMART" id="SM00367">
    <property type="entry name" value="LRR_CC"/>
    <property type="match status" value="5"/>
</dbReference>
<dbReference type="PANTHER" id="PTHR13318">
    <property type="entry name" value="PARTNER OF PAIRED, ISOFORM B-RELATED"/>
    <property type="match status" value="1"/>
</dbReference>
<dbReference type="AlphaFoldDB" id="A0A438K7X4"/>
<dbReference type="Proteomes" id="UP000288805">
    <property type="component" value="Unassembled WGS sequence"/>
</dbReference>
<gene>
    <name evidence="1" type="ORF">CK203_003642</name>
</gene>
<protein>
    <recommendedName>
        <fullName evidence="3">F-box/LRR-repeat protein 2</fullName>
    </recommendedName>
</protein>
<dbReference type="SUPFAM" id="SSF52047">
    <property type="entry name" value="RNI-like"/>
    <property type="match status" value="1"/>
</dbReference>
<reference evidence="1 2" key="1">
    <citation type="journal article" date="2018" name="PLoS Genet.">
        <title>Population sequencing reveals clonal diversity and ancestral inbreeding in the grapevine cultivar Chardonnay.</title>
        <authorList>
            <person name="Roach M.J."/>
            <person name="Johnson D.L."/>
            <person name="Bohlmann J."/>
            <person name="van Vuuren H.J."/>
            <person name="Jones S.J."/>
            <person name="Pretorius I.S."/>
            <person name="Schmidt S.A."/>
            <person name="Borneman A.R."/>
        </authorList>
    </citation>
    <scope>NUCLEOTIDE SEQUENCE [LARGE SCALE GENOMIC DNA]</scope>
    <source>
        <strain evidence="2">cv. Chardonnay</strain>
        <tissue evidence="1">Leaf</tissue>
    </source>
</reference>
<dbReference type="EMBL" id="QGNW01000013">
    <property type="protein sequence ID" value="RVX17307.1"/>
    <property type="molecule type" value="Genomic_DNA"/>
</dbReference>
<dbReference type="PANTHER" id="PTHR13318:SF145">
    <property type="entry name" value="RAD7"/>
    <property type="match status" value="1"/>
</dbReference>
<evidence type="ECO:0008006" key="3">
    <source>
        <dbReference type="Google" id="ProtNLM"/>
    </source>
</evidence>
<sequence length="380" mass="41699">MGSPPLWVLLIAQQSSSCGGRVLSVIWSFAFLWVPDKWKLDKFSPHIVIQLDLCGRCMTLSTLLGTIARSSNCLPALSTMSLRGACRLLNEGIGVLVTSARRLQSLNLGQCSLLTHFSINVVAEVLGHTLKELFIDDCQNINAMLILPALKRLECLEVLSVAGIQTVCDDFISEIVTALGSNMKELVLANCFKITDDSLEAIGRTCSSLSAIDLSNLDLLTDSALHYLTNGCRSIQTLRLCRNNFSYEVQNAHIHLNCDVLRPGSSGKGMGSDEAIAAFLETSGQSLKHLSLNHSSKVGDSTAVSLTKCWRTLLTLDLSWCRNLKDEAFGLIVDSCSSLRLLKLFGCTQVLIPWKDTSEGLFQNETKETLNNKHKDHNRI</sequence>
<dbReference type="Gene3D" id="3.80.10.10">
    <property type="entry name" value="Ribonuclease Inhibitor"/>
    <property type="match status" value="3"/>
</dbReference>
<dbReference type="InterPro" id="IPR006553">
    <property type="entry name" value="Leu-rich_rpt_Cys-con_subtyp"/>
</dbReference>
<proteinExistence type="predicted"/>
<organism evidence="1 2">
    <name type="scientific">Vitis vinifera</name>
    <name type="common">Grape</name>
    <dbReference type="NCBI Taxonomy" id="29760"/>
    <lineage>
        <taxon>Eukaryota</taxon>
        <taxon>Viridiplantae</taxon>
        <taxon>Streptophyta</taxon>
        <taxon>Embryophyta</taxon>
        <taxon>Tracheophyta</taxon>
        <taxon>Spermatophyta</taxon>
        <taxon>Magnoliopsida</taxon>
        <taxon>eudicotyledons</taxon>
        <taxon>Gunneridae</taxon>
        <taxon>Pentapetalae</taxon>
        <taxon>rosids</taxon>
        <taxon>Vitales</taxon>
        <taxon>Vitaceae</taxon>
        <taxon>Viteae</taxon>
        <taxon>Vitis</taxon>
    </lineage>
</organism>
<dbReference type="InterPro" id="IPR032675">
    <property type="entry name" value="LRR_dom_sf"/>
</dbReference>
<accession>A0A438K7X4</accession>
<comment type="caution">
    <text evidence="1">The sequence shown here is derived from an EMBL/GenBank/DDBJ whole genome shotgun (WGS) entry which is preliminary data.</text>
</comment>
<evidence type="ECO:0000313" key="1">
    <source>
        <dbReference type="EMBL" id="RVX17307.1"/>
    </source>
</evidence>
<name>A0A438K7X4_VITVI</name>
<evidence type="ECO:0000313" key="2">
    <source>
        <dbReference type="Proteomes" id="UP000288805"/>
    </source>
</evidence>